<dbReference type="PANTHER" id="PTHR11207">
    <property type="entry name" value="RIBONUCLEASE III"/>
    <property type="match status" value="1"/>
</dbReference>
<organism evidence="12 13">
    <name type="scientific">Candidatus Legionella polyplacis</name>
    <dbReference type="NCBI Taxonomy" id="2005262"/>
    <lineage>
        <taxon>Bacteria</taxon>
        <taxon>Pseudomonadati</taxon>
        <taxon>Pseudomonadota</taxon>
        <taxon>Gammaproteobacteria</taxon>
        <taxon>Legionellales</taxon>
        <taxon>Legionellaceae</taxon>
        <taxon>Legionella</taxon>
    </lineage>
</organism>
<name>A0ABZ2GWK8_9GAMM</name>
<evidence type="ECO:0000256" key="2">
    <source>
        <dbReference type="ARBA" id="ARBA00010183"/>
    </source>
</evidence>
<dbReference type="InterPro" id="IPR036389">
    <property type="entry name" value="RNase_III_sf"/>
</dbReference>
<dbReference type="SUPFAM" id="SSF69065">
    <property type="entry name" value="RNase III domain-like"/>
    <property type="match status" value="1"/>
</dbReference>
<dbReference type="GO" id="GO:0004525">
    <property type="term" value="F:ribonuclease III activity"/>
    <property type="evidence" value="ECO:0007669"/>
    <property type="project" value="UniProtKB-EC"/>
</dbReference>
<evidence type="ECO:0000256" key="7">
    <source>
        <dbReference type="ARBA" id="ARBA00022801"/>
    </source>
</evidence>
<evidence type="ECO:0000259" key="11">
    <source>
        <dbReference type="PROSITE" id="PS50142"/>
    </source>
</evidence>
<evidence type="ECO:0000256" key="4">
    <source>
        <dbReference type="ARBA" id="ARBA00022722"/>
    </source>
</evidence>
<dbReference type="SMART" id="SM00358">
    <property type="entry name" value="DSRM"/>
    <property type="match status" value="1"/>
</dbReference>
<feature type="active site" evidence="9">
    <location>
        <position position="118"/>
    </location>
</feature>
<dbReference type="Gene3D" id="1.10.1520.10">
    <property type="entry name" value="Ribonuclease III domain"/>
    <property type="match status" value="1"/>
</dbReference>
<feature type="domain" description="RNase III" evidence="11">
    <location>
        <begin position="7"/>
        <end position="129"/>
    </location>
</feature>
<comment type="cofactor">
    <cofactor evidence="9">
        <name>Mg(2+)</name>
        <dbReference type="ChEBI" id="CHEBI:18420"/>
    </cofactor>
</comment>
<evidence type="ECO:0000256" key="9">
    <source>
        <dbReference type="HAMAP-Rule" id="MF_00104"/>
    </source>
</evidence>
<proteinExistence type="inferred from homology"/>
<dbReference type="CDD" id="cd10845">
    <property type="entry name" value="DSRM_RNAse_III_family"/>
    <property type="match status" value="1"/>
</dbReference>
<dbReference type="SMART" id="SM00535">
    <property type="entry name" value="RIBOc"/>
    <property type="match status" value="1"/>
</dbReference>
<comment type="similarity">
    <text evidence="2">Belongs to the ribonuclease III family.</text>
</comment>
<comment type="subunit">
    <text evidence="9">Homodimer.</text>
</comment>
<keyword evidence="13" id="KW-1185">Reference proteome</keyword>
<keyword evidence="9" id="KW-0963">Cytoplasm</keyword>
<keyword evidence="9" id="KW-0699">rRNA-binding</keyword>
<feature type="active site" evidence="9">
    <location>
        <position position="46"/>
    </location>
</feature>
<feature type="binding site" evidence="9">
    <location>
        <position position="115"/>
    </location>
    <ligand>
        <name>Mg(2+)</name>
        <dbReference type="ChEBI" id="CHEBI:18420"/>
    </ligand>
</feature>
<keyword evidence="9" id="KW-0698">rRNA processing</keyword>
<keyword evidence="8 9" id="KW-0694">RNA-binding</keyword>
<keyword evidence="9" id="KW-0819">tRNA processing</keyword>
<dbReference type="Proteomes" id="UP001368618">
    <property type="component" value="Chromosome"/>
</dbReference>
<dbReference type="EMBL" id="CP135137">
    <property type="protein sequence ID" value="WWR11532.1"/>
    <property type="molecule type" value="Genomic_DNA"/>
</dbReference>
<dbReference type="Pfam" id="PF14622">
    <property type="entry name" value="Ribonucleas_3_3"/>
    <property type="match status" value="1"/>
</dbReference>
<keyword evidence="9" id="KW-0460">Magnesium</keyword>
<dbReference type="InterPro" id="IPR000999">
    <property type="entry name" value="RNase_III_dom"/>
</dbReference>
<sequence>MSYFLNINLLEKKLGYNFKNISLLKKALTHCSVGKENNERFEFLGDSILNFIISDLVFQLFPYKNEGEMSKIRSLLVKKEMLFNIASEIKLKLHLNLGIGEVKSGGLHNASILSDALEAIFAAVYIDGGMEEIKKLIFKLYKFRLSKSILLLNLKDAKTELQELLQSKKKPIPQYNLIKKYGKTHKQIFHVMCSINYLNISEIGFGKTIKKAEQDAANRILYRIKKSIF</sequence>
<feature type="binding site" evidence="9">
    <location>
        <position position="118"/>
    </location>
    <ligand>
        <name>Mg(2+)</name>
        <dbReference type="ChEBI" id="CHEBI:18420"/>
    </ligand>
</feature>
<dbReference type="HAMAP" id="MF_00104">
    <property type="entry name" value="RNase_III"/>
    <property type="match status" value="1"/>
</dbReference>
<evidence type="ECO:0000256" key="8">
    <source>
        <dbReference type="ARBA" id="ARBA00022884"/>
    </source>
</evidence>
<evidence type="ECO:0000256" key="1">
    <source>
        <dbReference type="ARBA" id="ARBA00000109"/>
    </source>
</evidence>
<comment type="catalytic activity">
    <reaction evidence="1 9">
        <text>Endonucleolytic cleavage to 5'-phosphomonoester.</text>
        <dbReference type="EC" id="3.1.26.3"/>
    </reaction>
</comment>
<feature type="domain" description="DRBM" evidence="10">
    <location>
        <begin position="156"/>
        <end position="226"/>
    </location>
</feature>
<gene>
    <name evidence="9 12" type="primary">rnc</name>
    <name evidence="12" type="ORF">RQL39_02500</name>
</gene>
<dbReference type="InterPro" id="IPR011907">
    <property type="entry name" value="RNase_III"/>
</dbReference>
<dbReference type="SUPFAM" id="SSF54768">
    <property type="entry name" value="dsRNA-binding domain-like"/>
    <property type="match status" value="1"/>
</dbReference>
<evidence type="ECO:0000256" key="3">
    <source>
        <dbReference type="ARBA" id="ARBA00022664"/>
    </source>
</evidence>
<keyword evidence="4 9" id="KW-0540">Nuclease</keyword>
<keyword evidence="6 9" id="KW-0255">Endonuclease</keyword>
<evidence type="ECO:0000313" key="13">
    <source>
        <dbReference type="Proteomes" id="UP001368618"/>
    </source>
</evidence>
<keyword evidence="5 9" id="KW-0479">Metal-binding</keyword>
<dbReference type="NCBIfam" id="TIGR02191">
    <property type="entry name" value="RNaseIII"/>
    <property type="match status" value="1"/>
</dbReference>
<dbReference type="PROSITE" id="PS50142">
    <property type="entry name" value="RNASE_3_2"/>
    <property type="match status" value="1"/>
</dbReference>
<keyword evidence="7 9" id="KW-0378">Hydrolase</keyword>
<feature type="binding site" evidence="9">
    <location>
        <position position="42"/>
    </location>
    <ligand>
        <name>Mg(2+)</name>
        <dbReference type="ChEBI" id="CHEBI:18420"/>
    </ligand>
</feature>
<comment type="function">
    <text evidence="9">Digests double-stranded RNA. Involved in the processing of primary rRNA transcript to yield the immediate precursors to the large and small rRNAs (23S and 16S). Processes some mRNAs, and tRNAs when they are encoded in the rRNA operon. Processes pre-crRNA and tracrRNA of type II CRISPR loci if present in the organism.</text>
</comment>
<dbReference type="Gene3D" id="3.30.160.20">
    <property type="match status" value="1"/>
</dbReference>
<dbReference type="PROSITE" id="PS50137">
    <property type="entry name" value="DS_RBD"/>
    <property type="match status" value="1"/>
</dbReference>
<keyword evidence="3 9" id="KW-0507">mRNA processing</keyword>
<dbReference type="EC" id="3.1.26.3" evidence="9"/>
<evidence type="ECO:0000259" key="10">
    <source>
        <dbReference type="PROSITE" id="PS50137"/>
    </source>
</evidence>
<comment type="subcellular location">
    <subcellularLocation>
        <location evidence="9">Cytoplasm</location>
    </subcellularLocation>
</comment>
<protein>
    <recommendedName>
        <fullName evidence="9">Ribonuclease 3</fullName>
        <ecNumber evidence="9">3.1.26.3</ecNumber>
    </recommendedName>
    <alternativeName>
        <fullName evidence="9">Ribonuclease III</fullName>
        <shortName evidence="9">RNase III</shortName>
    </alternativeName>
</protein>
<evidence type="ECO:0000256" key="6">
    <source>
        <dbReference type="ARBA" id="ARBA00022759"/>
    </source>
</evidence>
<evidence type="ECO:0000313" key="12">
    <source>
        <dbReference type="EMBL" id="WWR11532.1"/>
    </source>
</evidence>
<dbReference type="RefSeq" id="WP_338516101.1">
    <property type="nucleotide sequence ID" value="NZ_CP135137.1"/>
</dbReference>
<dbReference type="InterPro" id="IPR014720">
    <property type="entry name" value="dsRBD_dom"/>
</dbReference>
<dbReference type="CDD" id="cd00593">
    <property type="entry name" value="RIBOc"/>
    <property type="match status" value="1"/>
</dbReference>
<dbReference type="Pfam" id="PF00035">
    <property type="entry name" value="dsrm"/>
    <property type="match status" value="1"/>
</dbReference>
<dbReference type="PANTHER" id="PTHR11207:SF0">
    <property type="entry name" value="RIBONUCLEASE 3"/>
    <property type="match status" value="1"/>
</dbReference>
<reference evidence="12" key="1">
    <citation type="submission" date="2023-09" db="EMBL/GenBank/DDBJ databases">
        <title>Genomes of two closely related lineages of the louse Polyplax serrata with different host specificities.</title>
        <authorList>
            <person name="Martinu J."/>
            <person name="Tarabai H."/>
            <person name="Stefka J."/>
            <person name="Hypsa V."/>
        </authorList>
    </citation>
    <scope>NUCLEOTIDE SEQUENCE [LARGE SCALE GENOMIC DNA]</scope>
    <source>
        <strain evidence="12">98ZLc_SE</strain>
    </source>
</reference>
<accession>A0ABZ2GWK8</accession>
<evidence type="ECO:0000256" key="5">
    <source>
        <dbReference type="ARBA" id="ARBA00022723"/>
    </source>
</evidence>
<dbReference type="PROSITE" id="PS00517">
    <property type="entry name" value="RNASE_3_1"/>
    <property type="match status" value="1"/>
</dbReference>